<gene>
    <name evidence="1" type="ORF">RZN05_20040</name>
</gene>
<accession>A0ABU3YD23</accession>
<comment type="caution">
    <text evidence="1">The sequence shown here is derived from an EMBL/GenBank/DDBJ whole genome shotgun (WGS) entry which is preliminary data.</text>
</comment>
<sequence length="171" mass="18509">MVIALLGATRLFFALGIGAMLLPAIQAESGSPGVYTPSPGSAERTAIVKTLHAGDDSPQSRFTFRKFHVLRTGPRSIAYVQGEGPVGAFQAILERDGKTPWRKVWGESDGGSNSCETGAQHYVWALRRIRAYTPAPDAVFPGIVARTRELQRMAKADPELQCVGDLERSPE</sequence>
<name>A0ABU3YD23_9SPHN</name>
<evidence type="ECO:0000313" key="2">
    <source>
        <dbReference type="Proteomes" id="UP001273531"/>
    </source>
</evidence>
<organism evidence="1 2">
    <name type="scientific">Sphingomonas agrestis</name>
    <dbReference type="NCBI Taxonomy" id="3080540"/>
    <lineage>
        <taxon>Bacteria</taxon>
        <taxon>Pseudomonadati</taxon>
        <taxon>Pseudomonadota</taxon>
        <taxon>Alphaproteobacteria</taxon>
        <taxon>Sphingomonadales</taxon>
        <taxon>Sphingomonadaceae</taxon>
        <taxon>Sphingomonas</taxon>
    </lineage>
</organism>
<evidence type="ECO:0000313" key="1">
    <source>
        <dbReference type="EMBL" id="MDV3459295.1"/>
    </source>
</evidence>
<evidence type="ECO:0008006" key="3">
    <source>
        <dbReference type="Google" id="ProtNLM"/>
    </source>
</evidence>
<dbReference type="Proteomes" id="UP001273531">
    <property type="component" value="Unassembled WGS sequence"/>
</dbReference>
<proteinExistence type="predicted"/>
<reference evidence="1 2" key="1">
    <citation type="submission" date="2023-10" db="EMBL/GenBank/DDBJ databases">
        <title>Sphingomonas sp. HF-S4 16S ribosomal RNA gene Genome sequencing and assembly.</title>
        <authorList>
            <person name="Lee H."/>
        </authorList>
    </citation>
    <scope>NUCLEOTIDE SEQUENCE [LARGE SCALE GENOMIC DNA]</scope>
    <source>
        <strain evidence="1 2">HF-S4</strain>
    </source>
</reference>
<dbReference type="EMBL" id="JAWJEJ010000002">
    <property type="protein sequence ID" value="MDV3459295.1"/>
    <property type="molecule type" value="Genomic_DNA"/>
</dbReference>
<protein>
    <recommendedName>
        <fullName evidence="3">CNP1-like uncharacterized domain-containing protein</fullName>
    </recommendedName>
</protein>
<keyword evidence="2" id="KW-1185">Reference proteome</keyword>
<dbReference type="RefSeq" id="WP_317228445.1">
    <property type="nucleotide sequence ID" value="NZ_JAWJEJ010000002.1"/>
</dbReference>